<dbReference type="SUPFAM" id="SSF63411">
    <property type="entry name" value="LuxS/MPP-like metallohydrolase"/>
    <property type="match status" value="4"/>
</dbReference>
<evidence type="ECO:0000256" key="8">
    <source>
        <dbReference type="RuleBase" id="RU004447"/>
    </source>
</evidence>
<keyword evidence="13" id="KW-1185">Reference proteome</keyword>
<feature type="domain" description="Peptidase M16 middle/third" evidence="11">
    <location>
        <begin position="461"/>
        <end position="619"/>
    </location>
</feature>
<dbReference type="GO" id="GO:0051603">
    <property type="term" value="P:proteolysis involved in protein catabolic process"/>
    <property type="evidence" value="ECO:0007669"/>
    <property type="project" value="TreeGrafter"/>
</dbReference>
<dbReference type="EMBL" id="JBBCAQ010000022">
    <property type="protein sequence ID" value="KAK7590251.1"/>
    <property type="molecule type" value="Genomic_DNA"/>
</dbReference>
<dbReference type="AlphaFoldDB" id="A0AAN9Y3A4"/>
<proteinExistence type="inferred from homology"/>
<dbReference type="Pfam" id="PF05193">
    <property type="entry name" value="Peptidase_M16_C"/>
    <property type="match status" value="1"/>
</dbReference>
<dbReference type="FunFam" id="3.30.830.10:FF:000005">
    <property type="entry name" value="nardilysin isoform X1"/>
    <property type="match status" value="1"/>
</dbReference>
<feature type="domain" description="Peptidase M16 C-terminal" evidence="10">
    <location>
        <begin position="212"/>
        <end position="361"/>
    </location>
</feature>
<dbReference type="InterPro" id="IPR050626">
    <property type="entry name" value="Peptidase_M16"/>
</dbReference>
<evidence type="ECO:0000259" key="11">
    <source>
        <dbReference type="Pfam" id="PF16187"/>
    </source>
</evidence>
<evidence type="ECO:0000256" key="6">
    <source>
        <dbReference type="ARBA" id="ARBA00022833"/>
    </source>
</evidence>
<dbReference type="Gene3D" id="3.30.830.10">
    <property type="entry name" value="Metalloenzyme, LuxS/M16 peptidase-like"/>
    <property type="match status" value="4"/>
</dbReference>
<evidence type="ECO:0000256" key="4">
    <source>
        <dbReference type="ARBA" id="ARBA00022723"/>
    </source>
</evidence>
<dbReference type="Proteomes" id="UP001367676">
    <property type="component" value="Unassembled WGS sequence"/>
</dbReference>
<dbReference type="GO" id="GO:0005739">
    <property type="term" value="C:mitochondrion"/>
    <property type="evidence" value="ECO:0007669"/>
    <property type="project" value="TreeGrafter"/>
</dbReference>
<dbReference type="GO" id="GO:0004222">
    <property type="term" value="F:metalloendopeptidase activity"/>
    <property type="evidence" value="ECO:0007669"/>
    <property type="project" value="InterPro"/>
</dbReference>
<organism evidence="12 13">
    <name type="scientific">Parthenolecanium corni</name>
    <dbReference type="NCBI Taxonomy" id="536013"/>
    <lineage>
        <taxon>Eukaryota</taxon>
        <taxon>Metazoa</taxon>
        <taxon>Ecdysozoa</taxon>
        <taxon>Arthropoda</taxon>
        <taxon>Hexapoda</taxon>
        <taxon>Insecta</taxon>
        <taxon>Pterygota</taxon>
        <taxon>Neoptera</taxon>
        <taxon>Paraneoptera</taxon>
        <taxon>Hemiptera</taxon>
        <taxon>Sternorrhyncha</taxon>
        <taxon>Coccoidea</taxon>
        <taxon>Coccidae</taxon>
        <taxon>Parthenolecanium</taxon>
    </lineage>
</organism>
<evidence type="ECO:0000313" key="13">
    <source>
        <dbReference type="Proteomes" id="UP001367676"/>
    </source>
</evidence>
<dbReference type="InterPro" id="IPR011249">
    <property type="entry name" value="Metalloenz_LuxS/M16"/>
</dbReference>
<keyword evidence="4" id="KW-0479">Metal-binding</keyword>
<keyword evidence="5" id="KW-0378">Hydrolase</keyword>
<dbReference type="InterPro" id="IPR001431">
    <property type="entry name" value="Pept_M16_Zn_BS"/>
</dbReference>
<evidence type="ECO:0008006" key="14">
    <source>
        <dbReference type="Google" id="ProtNLM"/>
    </source>
</evidence>
<comment type="cofactor">
    <cofactor evidence="1">
        <name>Zn(2+)</name>
        <dbReference type="ChEBI" id="CHEBI:29105"/>
    </cofactor>
</comment>
<dbReference type="FunFam" id="3.30.830.10:FF:000012">
    <property type="entry name" value="Protease 3"/>
    <property type="match status" value="1"/>
</dbReference>
<protein>
    <recommendedName>
        <fullName evidence="14">Insulin-degrading enzyme</fullName>
    </recommendedName>
</protein>
<sequence>MVVIENVELACVINLIGFHYELSKYSTSCNTTMTNVGIKRFEDIEKGKNDQRLYRGIELSNGLRALLVSDPTTDKSAASLTVNVGALNDFKELPGLAHFLEHMLFMGSKKYPDENDYHKFVSEHAGHTNAYTAEHQTNFYFDIGPEHLTEGLDRFAQFFLEPLFEESATQREVNAVNSEHEKNIPSDMWRIRQLEKSMSKADHPYNHFSTETLDELETIVSKLFGDVKNKQVKPVIYEHPFGPDELKRRFYVVPVKDIRSLKISFSAPDIVHQYRTAPEHYISQLIGHEGPGSLHSVLRDLGLCNNLSAGLYHVAPGFGFFTISVDLTEEALGCVDGIITLVFQYIKLLKSEGVQKWIFDENSKLEETSFLFKDKESPVSYVTTLSAAMNDYPFKHILSANYIIDEWKPELIVDFLSHLRPDNMKFVVVSKSFEEKADQTEKWYGTKFSVEQIPDELLEAPVHPYVIQETSLSRIWFKQDDEFKLPKLVLQLELFSPIAYLDPGNANLTSMFVHLLKDSLNEYAYAAQLAGLRWDITNTKNGIILGLSGFNEKLPVLLQKIISRMADFQIDPKRFDIIKEMFVRNLRNFETEQPHQHANFFLAYLLTECGWSKQELLSACDSSQYIYEVFNKYHSSSCLCVYFQCSLESTFNNVIIELFAQIIQEPCFNVLRTQTLIENMPDEEFELHKTALATKKLEKPKQLSKLTGRFWKEISSRHYNFDRVELEVKELRSLQKNHILSFYEELVNKCSCKRRKLSIHVVSEVTNPEVPKDIEDAETRIEDVTVFKNSLGLCPLPKAYINIAPVGTKSKL</sequence>
<evidence type="ECO:0000259" key="9">
    <source>
        <dbReference type="Pfam" id="PF00675"/>
    </source>
</evidence>
<evidence type="ECO:0000256" key="3">
    <source>
        <dbReference type="ARBA" id="ARBA00022670"/>
    </source>
</evidence>
<dbReference type="GO" id="GO:0043171">
    <property type="term" value="P:peptide catabolic process"/>
    <property type="evidence" value="ECO:0007669"/>
    <property type="project" value="TreeGrafter"/>
</dbReference>
<reference evidence="12 13" key="1">
    <citation type="submission" date="2024-03" db="EMBL/GenBank/DDBJ databases">
        <title>Adaptation during the transition from Ophiocordyceps entomopathogen to insect associate is accompanied by gene loss and intensified selection.</title>
        <authorList>
            <person name="Ward C.M."/>
            <person name="Onetto C.A."/>
            <person name="Borneman A.R."/>
        </authorList>
    </citation>
    <scope>NUCLEOTIDE SEQUENCE [LARGE SCALE GENOMIC DNA]</scope>
    <source>
        <strain evidence="12">AWRI1</strain>
        <tissue evidence="12">Single Adult Female</tissue>
    </source>
</reference>
<dbReference type="Pfam" id="PF00675">
    <property type="entry name" value="Peptidase_M16"/>
    <property type="match status" value="1"/>
</dbReference>
<dbReference type="InterPro" id="IPR032632">
    <property type="entry name" value="Peptidase_M16_M"/>
</dbReference>
<feature type="domain" description="Peptidase M16 middle/third" evidence="11">
    <location>
        <begin position="370"/>
        <end position="459"/>
    </location>
</feature>
<accession>A0AAN9Y3A4</accession>
<feature type="domain" description="Peptidase M16 N-terminal" evidence="9">
    <location>
        <begin position="65"/>
        <end position="200"/>
    </location>
</feature>
<keyword evidence="6" id="KW-0862">Zinc</keyword>
<evidence type="ECO:0000256" key="2">
    <source>
        <dbReference type="ARBA" id="ARBA00007261"/>
    </source>
</evidence>
<evidence type="ECO:0000256" key="5">
    <source>
        <dbReference type="ARBA" id="ARBA00022801"/>
    </source>
</evidence>
<comment type="similarity">
    <text evidence="2 8">Belongs to the peptidase M16 family.</text>
</comment>
<keyword evidence="3" id="KW-0645">Protease</keyword>
<dbReference type="InterPro" id="IPR007863">
    <property type="entry name" value="Peptidase_M16_C"/>
</dbReference>
<name>A0AAN9Y3A4_9HEMI</name>
<dbReference type="Pfam" id="PF16187">
    <property type="entry name" value="Peptidase_M16_M"/>
    <property type="match status" value="2"/>
</dbReference>
<keyword evidence="7" id="KW-0482">Metalloprotease</keyword>
<dbReference type="GO" id="GO:0005829">
    <property type="term" value="C:cytosol"/>
    <property type="evidence" value="ECO:0007669"/>
    <property type="project" value="TreeGrafter"/>
</dbReference>
<dbReference type="PROSITE" id="PS00143">
    <property type="entry name" value="INSULINASE"/>
    <property type="match status" value="1"/>
</dbReference>
<evidence type="ECO:0000256" key="7">
    <source>
        <dbReference type="ARBA" id="ARBA00023049"/>
    </source>
</evidence>
<comment type="caution">
    <text evidence="12">The sequence shown here is derived from an EMBL/GenBank/DDBJ whole genome shotgun (WGS) entry which is preliminary data.</text>
</comment>
<dbReference type="PANTHER" id="PTHR43690">
    <property type="entry name" value="NARDILYSIN"/>
    <property type="match status" value="1"/>
</dbReference>
<evidence type="ECO:0000256" key="1">
    <source>
        <dbReference type="ARBA" id="ARBA00001947"/>
    </source>
</evidence>
<dbReference type="GO" id="GO:0046872">
    <property type="term" value="F:metal ion binding"/>
    <property type="evidence" value="ECO:0007669"/>
    <property type="project" value="UniProtKB-KW"/>
</dbReference>
<dbReference type="InterPro" id="IPR011765">
    <property type="entry name" value="Pept_M16_N"/>
</dbReference>
<evidence type="ECO:0000259" key="10">
    <source>
        <dbReference type="Pfam" id="PF05193"/>
    </source>
</evidence>
<evidence type="ECO:0000313" key="12">
    <source>
        <dbReference type="EMBL" id="KAK7590251.1"/>
    </source>
</evidence>
<gene>
    <name evidence="12" type="ORF">V9T40_001864</name>
</gene>
<dbReference type="PANTHER" id="PTHR43690:SF18">
    <property type="entry name" value="INSULIN-DEGRADING ENZYME-RELATED"/>
    <property type="match status" value="1"/>
</dbReference>